<name>A0A0P0ET21_BACT4</name>
<dbReference type="Proteomes" id="UP001217776">
    <property type="component" value="Unassembled WGS sequence"/>
</dbReference>
<dbReference type="EMBL" id="WCRY01000003">
    <property type="protein sequence ID" value="KAB4486045.1"/>
    <property type="molecule type" value="Genomic_DNA"/>
</dbReference>
<dbReference type="KEGG" id="btho:Btheta7330_02822"/>
<feature type="region of interest" description="Disordered" evidence="1">
    <location>
        <begin position="32"/>
        <end position="52"/>
    </location>
</feature>
<dbReference type="PROSITE" id="PS51257">
    <property type="entry name" value="PROKAR_LIPOPROTEIN"/>
    <property type="match status" value="1"/>
</dbReference>
<dbReference type="EMBL" id="WCSB01000008">
    <property type="protein sequence ID" value="KAB4452609.1"/>
    <property type="molecule type" value="Genomic_DNA"/>
</dbReference>
<gene>
    <name evidence="4" type="ORF">GAN91_03850</name>
    <name evidence="3" type="ORF">GAN93_10905</name>
    <name evidence="5" type="ORF">PO127_00765</name>
</gene>
<evidence type="ECO:0000256" key="2">
    <source>
        <dbReference type="SAM" id="SignalP"/>
    </source>
</evidence>
<organism evidence="5 8">
    <name type="scientific">Bacteroides thetaiotaomicron</name>
    <dbReference type="NCBI Taxonomy" id="818"/>
    <lineage>
        <taxon>Bacteria</taxon>
        <taxon>Pseudomonadati</taxon>
        <taxon>Bacteroidota</taxon>
        <taxon>Bacteroidia</taxon>
        <taxon>Bacteroidales</taxon>
        <taxon>Bacteroidaceae</taxon>
        <taxon>Bacteroides</taxon>
    </lineage>
</organism>
<sequence>MIRTVAVFVFVSFACVATAFSQTIEKENKIDVQKKNSSAEVSGRQLPEAKNIEPKLPDIEAKKLATDDKSMQTYGLTPSSPASGLSPYSYDFPALLESNPTLTDFYNFRQHSMNGQLSFIGSAEQKTYLGLGQYVAVNAGIRWIPSQRFFVEAGGDLSRQFYLALPIARQDIAGIYTRMRYSLVRNVRLNVWGQYFMGGNTPPPAYNPLFPHTGVGASISVDVKKNTEVSVGAEYQYDKKSREWKMETSGRVSIGF</sequence>
<reference evidence="6 7" key="1">
    <citation type="journal article" date="2019" name="Nat. Med.">
        <title>A library of human gut bacterial isolates paired with longitudinal multiomics data enables mechanistic microbiome research.</title>
        <authorList>
            <person name="Poyet M."/>
            <person name="Groussin M."/>
            <person name="Gibbons S.M."/>
            <person name="Avila-Pacheco J."/>
            <person name="Jiang X."/>
            <person name="Kearney S.M."/>
            <person name="Perrotta A.R."/>
            <person name="Berdy B."/>
            <person name="Zhao S."/>
            <person name="Lieberman T.D."/>
            <person name="Swanson P.K."/>
            <person name="Smith M."/>
            <person name="Roesemann S."/>
            <person name="Alexander J.E."/>
            <person name="Rich S.A."/>
            <person name="Livny J."/>
            <person name="Vlamakis H."/>
            <person name="Clish C."/>
            <person name="Bullock K."/>
            <person name="Deik A."/>
            <person name="Scott J."/>
            <person name="Pierce K.A."/>
            <person name="Xavier R.J."/>
            <person name="Alm E.J."/>
        </authorList>
    </citation>
    <scope>NUCLEOTIDE SEQUENCE [LARGE SCALE GENOMIC DNA]</scope>
    <source>
        <strain evidence="4 6">BIOML-A162</strain>
        <strain evidence="3 7">BIOML-A165</strain>
    </source>
</reference>
<evidence type="ECO:0000313" key="8">
    <source>
        <dbReference type="Proteomes" id="UP001217776"/>
    </source>
</evidence>
<dbReference type="Proteomes" id="UP000460317">
    <property type="component" value="Unassembled WGS sequence"/>
</dbReference>
<dbReference type="RefSeq" id="WP_008765904.1">
    <property type="nucleotide sequence ID" value="NZ_BAABXH010000002.1"/>
</dbReference>
<accession>A0A0P0ET21</accession>
<reference evidence="5" key="2">
    <citation type="submission" date="2022-10" db="EMBL/GenBank/DDBJ databases">
        <title>Human gut microbiome strain richness.</title>
        <authorList>
            <person name="Chen-Liaw A."/>
        </authorList>
    </citation>
    <scope>NUCLEOTIDE SEQUENCE</scope>
    <source>
        <strain evidence="5">1001283st1_A3_1001283B150304_161114</strain>
    </source>
</reference>
<evidence type="ECO:0000313" key="3">
    <source>
        <dbReference type="EMBL" id="KAB4452609.1"/>
    </source>
</evidence>
<dbReference type="EMBL" id="JAQNVG010000001">
    <property type="protein sequence ID" value="MDC2234276.1"/>
    <property type="molecule type" value="Genomic_DNA"/>
</dbReference>
<dbReference type="Proteomes" id="UP000436858">
    <property type="component" value="Unassembled WGS sequence"/>
</dbReference>
<dbReference type="GeneID" id="60927169"/>
<accession>C6IFE1</accession>
<dbReference type="DNASU" id="1073807"/>
<evidence type="ECO:0008006" key="9">
    <source>
        <dbReference type="Google" id="ProtNLM"/>
    </source>
</evidence>
<keyword evidence="2" id="KW-0732">Signal</keyword>
<protein>
    <recommendedName>
        <fullName evidence="9">Outer membrane protein beta-barrel domain-containing protein</fullName>
    </recommendedName>
</protein>
<evidence type="ECO:0000313" key="4">
    <source>
        <dbReference type="EMBL" id="KAB4486045.1"/>
    </source>
</evidence>
<evidence type="ECO:0000313" key="5">
    <source>
        <dbReference type="EMBL" id="MDC2234276.1"/>
    </source>
</evidence>
<feature type="signal peptide" evidence="2">
    <location>
        <begin position="1"/>
        <end position="19"/>
    </location>
</feature>
<evidence type="ECO:0000313" key="6">
    <source>
        <dbReference type="Proteomes" id="UP000436858"/>
    </source>
</evidence>
<comment type="caution">
    <text evidence="5">The sequence shown here is derived from an EMBL/GenBank/DDBJ whole genome shotgun (WGS) entry which is preliminary data.</text>
</comment>
<evidence type="ECO:0000313" key="7">
    <source>
        <dbReference type="Proteomes" id="UP000460317"/>
    </source>
</evidence>
<proteinExistence type="predicted"/>
<evidence type="ECO:0000256" key="1">
    <source>
        <dbReference type="SAM" id="MobiDB-lite"/>
    </source>
</evidence>
<feature type="chain" id="PRO_5002964582" description="Outer membrane protein beta-barrel domain-containing protein" evidence="2">
    <location>
        <begin position="20"/>
        <end position="256"/>
    </location>
</feature>
<dbReference type="AlphaFoldDB" id="A0A0P0ET21"/>